<organism evidence="5 7">
    <name type="scientific">Vagococcus xieshaowenii</name>
    <dbReference type="NCBI Taxonomy" id="2562451"/>
    <lineage>
        <taxon>Bacteria</taxon>
        <taxon>Bacillati</taxon>
        <taxon>Bacillota</taxon>
        <taxon>Bacilli</taxon>
        <taxon>Lactobacillales</taxon>
        <taxon>Enterococcaceae</taxon>
        <taxon>Vagococcus</taxon>
    </lineage>
</organism>
<evidence type="ECO:0000256" key="3">
    <source>
        <dbReference type="SAM" id="SignalP"/>
    </source>
</evidence>
<dbReference type="Proteomes" id="UP000296883">
    <property type="component" value="Chromosome"/>
</dbReference>
<dbReference type="AlphaFoldDB" id="A0AAJ5EG82"/>
<protein>
    <submittedName>
        <fullName evidence="5">Uncharacterized protein</fullName>
    </submittedName>
</protein>
<evidence type="ECO:0000313" key="6">
    <source>
        <dbReference type="Proteomes" id="UP000296883"/>
    </source>
</evidence>
<gene>
    <name evidence="5" type="ORF">E4031_05040</name>
    <name evidence="4" type="ORF">E4Z98_08965</name>
</gene>
<keyword evidence="3" id="KW-0732">Signal</keyword>
<sequence length="107" mass="11898">MFKKVARLFVGLYLLISWPPLAIQAASVNTHSSGGTGFIGEYQEDNGPDEIKTGDGEANTNQEGTLEVVEAYLPQLNEQANNLSALGWLIIMMTSYFYWLYTVMQES</sequence>
<evidence type="ECO:0000313" key="5">
    <source>
        <dbReference type="EMBL" id="TFZ41560.1"/>
    </source>
</evidence>
<evidence type="ECO:0000256" key="2">
    <source>
        <dbReference type="SAM" id="Phobius"/>
    </source>
</evidence>
<dbReference type="Proteomes" id="UP000297725">
    <property type="component" value="Unassembled WGS sequence"/>
</dbReference>
<proteinExistence type="predicted"/>
<evidence type="ECO:0000256" key="1">
    <source>
        <dbReference type="SAM" id="MobiDB-lite"/>
    </source>
</evidence>
<dbReference type="RefSeq" id="WP_135254353.1">
    <property type="nucleotide sequence ID" value="NZ_SRHU01000019.1"/>
</dbReference>
<keyword evidence="2" id="KW-0472">Membrane</keyword>
<feature type="transmembrane region" description="Helical" evidence="2">
    <location>
        <begin position="83"/>
        <end position="101"/>
    </location>
</feature>
<dbReference type="EMBL" id="SRHU01000019">
    <property type="protein sequence ID" value="TFZ41560.1"/>
    <property type="molecule type" value="Genomic_DNA"/>
</dbReference>
<reference evidence="4 6" key="2">
    <citation type="journal article" date="2020" name="Int. J. Syst. Evol. Microbiol.">
        <title>Vagococcus xieshaowenii sp. nov., isolated from snow finch (Montifringilla taczanowskii) cloacal content.</title>
        <authorList>
            <person name="Ge Y."/>
            <person name="Yang J."/>
            <person name="Lai X.H."/>
            <person name="Zhang G."/>
            <person name="Jin D."/>
            <person name="Lu S."/>
            <person name="Wang B."/>
            <person name="Huang Y."/>
            <person name="Huang Y."/>
            <person name="Ren Z."/>
            <person name="Zhang X."/>
            <person name="Xu J."/>
        </authorList>
    </citation>
    <scope>NUCLEOTIDE SEQUENCE [LARGE SCALE GENOMIC DNA]</scope>
    <source>
        <strain evidence="6">personal::cf-49</strain>
        <strain evidence="4">Personal::cf-49</strain>
    </source>
</reference>
<feature type="signal peptide" evidence="3">
    <location>
        <begin position="1"/>
        <end position="22"/>
    </location>
</feature>
<accession>A0AAJ5EG82</accession>
<feature type="region of interest" description="Disordered" evidence="1">
    <location>
        <begin position="37"/>
        <end position="61"/>
    </location>
</feature>
<evidence type="ECO:0000313" key="7">
    <source>
        <dbReference type="Proteomes" id="UP000297725"/>
    </source>
</evidence>
<name>A0AAJ5EG82_9ENTE</name>
<dbReference type="EMBL" id="CP038865">
    <property type="protein sequence ID" value="QCA29440.1"/>
    <property type="molecule type" value="Genomic_DNA"/>
</dbReference>
<keyword evidence="2" id="KW-0812">Transmembrane</keyword>
<keyword evidence="2" id="KW-1133">Transmembrane helix</keyword>
<feature type="chain" id="PRO_5042573450" evidence="3">
    <location>
        <begin position="23"/>
        <end position="107"/>
    </location>
</feature>
<keyword evidence="6" id="KW-1185">Reference proteome</keyword>
<reference evidence="5 7" key="1">
    <citation type="submission" date="2019-03" db="EMBL/GenBank/DDBJ databases">
        <title>Vagococcus sp. was isolated fron gut of Carduelis flavirostris.</title>
        <authorList>
            <person name="Ge Y."/>
        </authorList>
    </citation>
    <scope>NUCLEOTIDE SEQUENCE [LARGE SCALE GENOMIC DNA]</scope>
    <source>
        <strain evidence="5 7">CF-210</strain>
    </source>
</reference>
<evidence type="ECO:0000313" key="4">
    <source>
        <dbReference type="EMBL" id="QCA29440.1"/>
    </source>
</evidence>